<evidence type="ECO:0000259" key="1">
    <source>
        <dbReference type="PROSITE" id="PS51186"/>
    </source>
</evidence>
<dbReference type="InterPro" id="IPR000182">
    <property type="entry name" value="GNAT_dom"/>
</dbReference>
<organism evidence="2 3">
    <name type="scientific">Chitinophaga japonensis</name>
    <name type="common">Flexibacter japonensis</name>
    <dbReference type="NCBI Taxonomy" id="104662"/>
    <lineage>
        <taxon>Bacteria</taxon>
        <taxon>Pseudomonadati</taxon>
        <taxon>Bacteroidota</taxon>
        <taxon>Chitinophagia</taxon>
        <taxon>Chitinophagales</taxon>
        <taxon>Chitinophagaceae</taxon>
        <taxon>Chitinophaga</taxon>
    </lineage>
</organism>
<dbReference type="SUPFAM" id="SSF48403">
    <property type="entry name" value="Ankyrin repeat"/>
    <property type="match status" value="1"/>
</dbReference>
<dbReference type="CDD" id="cd04301">
    <property type="entry name" value="NAT_SF"/>
    <property type="match status" value="1"/>
</dbReference>
<dbReference type="PANTHER" id="PTHR43328">
    <property type="entry name" value="ACETYLTRANSFERASE-RELATED"/>
    <property type="match status" value="1"/>
</dbReference>
<dbReference type="PANTHER" id="PTHR43328:SF1">
    <property type="entry name" value="N-ACETYLTRANSFERASE DOMAIN-CONTAINING PROTEIN"/>
    <property type="match status" value="1"/>
</dbReference>
<name>A0A562T4U4_CHIJA</name>
<dbReference type="RefSeq" id="WP_145713355.1">
    <property type="nucleotide sequence ID" value="NZ_BAAAFY010000001.1"/>
</dbReference>
<sequence>MGIVPSLDVLRNATPAQLEQAAAYNHRELFCLEATARGGEVCTNAGLTWTYAGPDHAGMVAFPALPDERAGLLLDEMMAWYRAHPPRGAGCWSLYPPLPADIGVRLLARGFQPGWWPCWMALDLANIRHHPNPPGLQVLADNSLSTLPVQDLPYGGDEGAVSPAFIAAHPERVQRFIAVLDGNIVGHSCVLFSTGPYGAAGIYNVGVVPAMRRRGIGKAVVLAACRYAQELGYHYAVLNATGRRMYQQVGFQWISDGRTWWLQTSRFITHPPTPDQVALAEAVGRGDLPALEGPGSLFNSNDLNRPITNGMTLVELAVHCRQPAAAQWLMDHGAACTPLAAWDLGWKDRAAALLAADPAAVNHLYGHLQNTLLHIAAERNDVALAQLALAARPNLQLKDKVYNGTPLDWALHFQRAAITRLIQAQMDAS</sequence>
<dbReference type="EMBL" id="VLLG01000003">
    <property type="protein sequence ID" value="TWI88264.1"/>
    <property type="molecule type" value="Genomic_DNA"/>
</dbReference>
<dbReference type="InterPro" id="IPR016181">
    <property type="entry name" value="Acyl_CoA_acyltransferase"/>
</dbReference>
<dbReference type="OrthoDB" id="1096234at2"/>
<dbReference type="AlphaFoldDB" id="A0A562T4U4"/>
<dbReference type="GO" id="GO:0016747">
    <property type="term" value="F:acyltransferase activity, transferring groups other than amino-acyl groups"/>
    <property type="evidence" value="ECO:0007669"/>
    <property type="project" value="InterPro"/>
</dbReference>
<dbReference type="Gene3D" id="1.25.40.20">
    <property type="entry name" value="Ankyrin repeat-containing domain"/>
    <property type="match status" value="1"/>
</dbReference>
<feature type="domain" description="N-acetyltransferase" evidence="1">
    <location>
        <begin position="127"/>
        <end position="269"/>
    </location>
</feature>
<reference evidence="2 3" key="1">
    <citation type="journal article" date="2013" name="Stand. Genomic Sci.">
        <title>Genomic Encyclopedia of Type Strains, Phase I: The one thousand microbial genomes (KMG-I) project.</title>
        <authorList>
            <person name="Kyrpides N.C."/>
            <person name="Woyke T."/>
            <person name="Eisen J.A."/>
            <person name="Garrity G."/>
            <person name="Lilburn T.G."/>
            <person name="Beck B.J."/>
            <person name="Whitman W.B."/>
            <person name="Hugenholtz P."/>
            <person name="Klenk H.P."/>
        </authorList>
    </citation>
    <scope>NUCLEOTIDE SEQUENCE [LARGE SCALE GENOMIC DNA]</scope>
    <source>
        <strain evidence="2 3">DSM 13484</strain>
    </source>
</reference>
<proteinExistence type="predicted"/>
<dbReference type="PROSITE" id="PS51186">
    <property type="entry name" value="GNAT"/>
    <property type="match status" value="1"/>
</dbReference>
<gene>
    <name evidence="2" type="ORF">LX66_2349</name>
</gene>
<dbReference type="SUPFAM" id="SSF55729">
    <property type="entry name" value="Acyl-CoA N-acyltransferases (Nat)"/>
    <property type="match status" value="1"/>
</dbReference>
<protein>
    <submittedName>
        <fullName evidence="2">Acetyltransferase (GNAT) family protein</fullName>
    </submittedName>
</protein>
<dbReference type="InterPro" id="IPR036770">
    <property type="entry name" value="Ankyrin_rpt-contain_sf"/>
</dbReference>
<dbReference type="Pfam" id="PF00583">
    <property type="entry name" value="Acetyltransf_1"/>
    <property type="match status" value="1"/>
</dbReference>
<comment type="caution">
    <text evidence="2">The sequence shown here is derived from an EMBL/GenBank/DDBJ whole genome shotgun (WGS) entry which is preliminary data.</text>
</comment>
<accession>A0A562T4U4</accession>
<dbReference type="Gene3D" id="3.40.630.30">
    <property type="match status" value="1"/>
</dbReference>
<evidence type="ECO:0000313" key="3">
    <source>
        <dbReference type="Proteomes" id="UP000316778"/>
    </source>
</evidence>
<keyword evidence="3" id="KW-1185">Reference proteome</keyword>
<evidence type="ECO:0000313" key="2">
    <source>
        <dbReference type="EMBL" id="TWI88264.1"/>
    </source>
</evidence>
<keyword evidence="2" id="KW-0808">Transferase</keyword>
<dbReference type="Proteomes" id="UP000316778">
    <property type="component" value="Unassembled WGS sequence"/>
</dbReference>